<evidence type="ECO:0000313" key="2">
    <source>
        <dbReference type="EMBL" id="OGH82472.1"/>
    </source>
</evidence>
<dbReference type="PIRSF" id="PIRSF005384">
    <property type="entry name" value="RpiB_LacA_B"/>
    <property type="match status" value="1"/>
</dbReference>
<dbReference type="Gene3D" id="3.40.1400.10">
    <property type="entry name" value="Sugar-phosphate isomerase, RpiB/LacA/LacB"/>
    <property type="match status" value="1"/>
</dbReference>
<comment type="similarity">
    <text evidence="1">Belongs to the LacAB/RpiB family.</text>
</comment>
<dbReference type="AlphaFoldDB" id="A0A1F6NEW5"/>
<dbReference type="PANTHER" id="PTHR30345">
    <property type="entry name" value="RIBOSE-5-PHOSPHATE ISOMERASE B"/>
    <property type="match status" value="1"/>
</dbReference>
<reference evidence="2 3" key="1">
    <citation type="journal article" date="2016" name="Nat. Commun.">
        <title>Thousands of microbial genomes shed light on interconnected biogeochemical processes in an aquifer system.</title>
        <authorList>
            <person name="Anantharaman K."/>
            <person name="Brown C.T."/>
            <person name="Hug L.A."/>
            <person name="Sharon I."/>
            <person name="Castelle C.J."/>
            <person name="Probst A.J."/>
            <person name="Thomas B.C."/>
            <person name="Singh A."/>
            <person name="Wilkins M.J."/>
            <person name="Karaoz U."/>
            <person name="Brodie E.L."/>
            <person name="Williams K.H."/>
            <person name="Hubbard S.S."/>
            <person name="Banfield J.F."/>
        </authorList>
    </citation>
    <scope>NUCLEOTIDE SEQUENCE [LARGE SCALE GENOMIC DNA]</scope>
</reference>
<dbReference type="InterPro" id="IPR036569">
    <property type="entry name" value="RpiB_LacA_LacB_sf"/>
</dbReference>
<comment type="caution">
    <text evidence="2">The sequence shown here is derived from an EMBL/GenBank/DDBJ whole genome shotgun (WGS) entry which is preliminary data.</text>
</comment>
<gene>
    <name evidence="2" type="ORF">A2373_04155</name>
</gene>
<dbReference type="STRING" id="1798697.A2373_04155"/>
<dbReference type="GO" id="GO:0019316">
    <property type="term" value="P:D-allose catabolic process"/>
    <property type="evidence" value="ECO:0007669"/>
    <property type="project" value="TreeGrafter"/>
</dbReference>
<dbReference type="EMBL" id="MFQS01000040">
    <property type="protein sequence ID" value="OGH82472.1"/>
    <property type="molecule type" value="Genomic_DNA"/>
</dbReference>
<sequence length="152" mass="17123">MLYKGPLFIASDHAGYQLKKRLIRYLENEMDLKVEDMGPKEYEEDDDFPDYVLPTAQKAVKNDGRAIVIGGSGNGEAIAANKVKGMRCILAHSLETAELGRAHNDANGIAFGARIITEEHAMAMLKKWLETDFLGEKYQRRNDKIAEFEEKC</sequence>
<dbReference type="SUPFAM" id="SSF89623">
    <property type="entry name" value="Ribose/Galactose isomerase RpiB/AlsB"/>
    <property type="match status" value="1"/>
</dbReference>
<dbReference type="NCBIfam" id="NF004051">
    <property type="entry name" value="PRK05571.1"/>
    <property type="match status" value="1"/>
</dbReference>
<dbReference type="NCBIfam" id="TIGR00689">
    <property type="entry name" value="rpiB_lacA_lacB"/>
    <property type="match status" value="1"/>
</dbReference>
<name>A0A1F6NEW5_9BACT</name>
<dbReference type="PANTHER" id="PTHR30345:SF0">
    <property type="entry name" value="DNA DAMAGE-REPAIR_TOLERATION PROTEIN DRT102"/>
    <property type="match status" value="1"/>
</dbReference>
<dbReference type="Proteomes" id="UP000176300">
    <property type="component" value="Unassembled WGS sequence"/>
</dbReference>
<proteinExistence type="inferred from homology"/>
<protein>
    <recommendedName>
        <fullName evidence="4">Ribose-5-phosphate isomerase</fullName>
    </recommendedName>
</protein>
<evidence type="ECO:0000313" key="3">
    <source>
        <dbReference type="Proteomes" id="UP000176300"/>
    </source>
</evidence>
<evidence type="ECO:0008006" key="4">
    <source>
        <dbReference type="Google" id="ProtNLM"/>
    </source>
</evidence>
<accession>A0A1F6NEW5</accession>
<evidence type="ECO:0000256" key="1">
    <source>
        <dbReference type="ARBA" id="ARBA00008754"/>
    </source>
</evidence>
<dbReference type="Pfam" id="PF02502">
    <property type="entry name" value="LacAB_rpiB"/>
    <property type="match status" value="1"/>
</dbReference>
<dbReference type="GO" id="GO:0009052">
    <property type="term" value="P:pentose-phosphate shunt, non-oxidative branch"/>
    <property type="evidence" value="ECO:0007669"/>
    <property type="project" value="TreeGrafter"/>
</dbReference>
<organism evidence="2 3">
    <name type="scientific">Candidatus Magasanikbacteria bacterium RIFOXYB1_FULL_40_15</name>
    <dbReference type="NCBI Taxonomy" id="1798697"/>
    <lineage>
        <taxon>Bacteria</taxon>
        <taxon>Candidatus Magasanikiibacteriota</taxon>
    </lineage>
</organism>
<dbReference type="GO" id="GO:0004751">
    <property type="term" value="F:ribose-5-phosphate isomerase activity"/>
    <property type="evidence" value="ECO:0007669"/>
    <property type="project" value="TreeGrafter"/>
</dbReference>
<dbReference type="InterPro" id="IPR003500">
    <property type="entry name" value="RpiB_LacA_LacB"/>
</dbReference>